<organism evidence="1 2">
    <name type="scientific">Haloquadratum walsbyi J07HQW1</name>
    <dbReference type="NCBI Taxonomy" id="1238424"/>
    <lineage>
        <taxon>Archaea</taxon>
        <taxon>Methanobacteriati</taxon>
        <taxon>Methanobacteriota</taxon>
        <taxon>Stenosarchaea group</taxon>
        <taxon>Halobacteria</taxon>
        <taxon>Halobacteriales</taxon>
        <taxon>Haloferacaceae</taxon>
        <taxon>Haloquadratum</taxon>
    </lineage>
</organism>
<sequence length="172" mass="19245">MVGRWVHQTWSYLHDVVVVCFPHGTDPASKVGVYSHSHFTLTLTLEPPPVGRPATLGSEPVRRHLQGSHVATAVLLFGNPGCDGAYPQPQWDCACFTYHSHHPNLIRYIADNGSVICESSFIVLQSQWIYICASLVSIRNLTQRLHIHPVIVSVVETQSEENLYPMILYVTD</sequence>
<evidence type="ECO:0000313" key="2">
    <source>
        <dbReference type="Proteomes" id="UP000030649"/>
    </source>
</evidence>
<protein>
    <submittedName>
        <fullName evidence="1">Uncharacterized protein</fullName>
    </submittedName>
</protein>
<accession>U1PHG8</accession>
<gene>
    <name evidence="1" type="ORF">J07HQW1_01650</name>
</gene>
<dbReference type="HOGENOM" id="CLU_1551801_0_0_2"/>
<reference evidence="1 2" key="1">
    <citation type="journal article" date="2013" name="PLoS ONE">
        <title>Assembly-driven community genomics of a hypersaline microbial ecosystem.</title>
        <authorList>
            <person name="Podell S."/>
            <person name="Ugalde J.A."/>
            <person name="Narasingarao P."/>
            <person name="Banfield J.F."/>
            <person name="Heidelberg K.B."/>
            <person name="Allen E.E."/>
        </authorList>
    </citation>
    <scope>NUCLEOTIDE SEQUENCE [LARGE SCALE GENOMIC DNA]</scope>
    <source>
        <strain evidence="2">J07HQW1</strain>
    </source>
</reference>
<dbReference type="AlphaFoldDB" id="U1PHG8"/>
<dbReference type="Proteomes" id="UP000030649">
    <property type="component" value="Unassembled WGS sequence"/>
</dbReference>
<dbReference type="EMBL" id="KE356560">
    <property type="protein sequence ID" value="ERG91616.1"/>
    <property type="molecule type" value="Genomic_DNA"/>
</dbReference>
<proteinExistence type="predicted"/>
<name>U1PHG8_9EURY</name>
<evidence type="ECO:0000313" key="1">
    <source>
        <dbReference type="EMBL" id="ERG91616.1"/>
    </source>
</evidence>